<protein>
    <submittedName>
        <fullName evidence="2">Uncharacterized protein</fullName>
    </submittedName>
</protein>
<sequence length="394" mass="43009">MKSQLISALTIFTILGLSQPAKAYNLEACAKDPMNAKPETINLLQPLDKKMVNCIPKLDSIASQWQSKANSISSAINVVKIGNQGESNIEKLEYNVTGNTVALIAKVQAKHTWKETIPAVKTKVPVDKWRWVDIPYPDVRWHKKCKLGVCVKVPENFTNYRKEKVPYTVMEIRTITPEKVVSTTASATCKYNYTFNLSTLEQKPVFNCGQGWTGNIKLDASAITKILNGEMPTLGSLITSINLTPPLFKDANRDTYNDVKNEIIASHAGSIVYFSSESFVNWASVENQGANGIAAVISGGAYGAELTRQIAERLTIELTFMSAFASQTAINLGVDQIISMMTGNSALNLGGYKVSVKVVNTPNVIQKCVVNGDCLPEIKSPRLGFAIIATPINS</sequence>
<dbReference type="RefSeq" id="WP_012412372.1">
    <property type="nucleotide sequence ID" value="NC_010628.1"/>
</dbReference>
<dbReference type="AlphaFoldDB" id="B2IVX1"/>
<gene>
    <name evidence="2" type="ordered locus">Npun_R6146</name>
</gene>
<organism evidence="2 3">
    <name type="scientific">Nostoc punctiforme (strain ATCC 29133 / PCC 73102)</name>
    <dbReference type="NCBI Taxonomy" id="63737"/>
    <lineage>
        <taxon>Bacteria</taxon>
        <taxon>Bacillati</taxon>
        <taxon>Cyanobacteriota</taxon>
        <taxon>Cyanophyceae</taxon>
        <taxon>Nostocales</taxon>
        <taxon>Nostocaceae</taxon>
        <taxon>Nostoc</taxon>
    </lineage>
</organism>
<name>B2IVX1_NOSP7</name>
<proteinExistence type="predicted"/>
<accession>B2IVX1</accession>
<feature type="signal peptide" evidence="1">
    <location>
        <begin position="1"/>
        <end position="23"/>
    </location>
</feature>
<feature type="chain" id="PRO_5002777394" evidence="1">
    <location>
        <begin position="24"/>
        <end position="394"/>
    </location>
</feature>
<dbReference type="EMBL" id="CP001037">
    <property type="protein sequence ID" value="ACC84432.1"/>
    <property type="molecule type" value="Genomic_DNA"/>
</dbReference>
<evidence type="ECO:0000256" key="1">
    <source>
        <dbReference type="SAM" id="SignalP"/>
    </source>
</evidence>
<dbReference type="KEGG" id="npu:Npun_R6146"/>
<dbReference type="Proteomes" id="UP000001191">
    <property type="component" value="Chromosome"/>
</dbReference>
<dbReference type="EnsemblBacteria" id="ACC84432">
    <property type="protein sequence ID" value="ACC84432"/>
    <property type="gene ID" value="Npun_R6146"/>
</dbReference>
<dbReference type="eggNOG" id="ENOG5033QX4">
    <property type="taxonomic scope" value="Bacteria"/>
</dbReference>
<keyword evidence="1" id="KW-0732">Signal</keyword>
<reference evidence="3" key="1">
    <citation type="submission" date="2008-04" db="EMBL/GenBank/DDBJ databases">
        <title>Complete sequence of chromosome of Nostoc punctiforme ATCC 29133.</title>
        <authorList>
            <consortium name="US DOE Joint Genome Institute"/>
            <person name="Copeland A."/>
            <person name="Lucas S."/>
            <person name="Lapidus A."/>
            <person name="Glavina del Rio T."/>
            <person name="Dalin E."/>
            <person name="Tice H."/>
            <person name="Pitluck S."/>
            <person name="Chain P."/>
            <person name="Malfatti S."/>
            <person name="Shin M."/>
            <person name="Vergez L."/>
            <person name="Schmutz J."/>
            <person name="Larimer F."/>
            <person name="Land M."/>
            <person name="Hauser L."/>
            <person name="Kyrpides N."/>
            <person name="Kim E."/>
            <person name="Meeks J.C."/>
            <person name="Elhai J."/>
            <person name="Campbell E.L."/>
            <person name="Thiel T."/>
            <person name="Longmire J."/>
            <person name="Potts M."/>
            <person name="Atlas R."/>
        </authorList>
    </citation>
    <scope>NUCLEOTIDE SEQUENCE [LARGE SCALE GENOMIC DNA]</scope>
    <source>
        <strain evidence="3">ATCC 29133 / PCC 73102</strain>
    </source>
</reference>
<reference evidence="2 3" key="2">
    <citation type="journal article" date="2013" name="Plant Physiol.">
        <title>A Nostoc punctiforme Sugar Transporter Necessary to Establish a Cyanobacterium-Plant Symbiosis.</title>
        <authorList>
            <person name="Ekman M."/>
            <person name="Picossi S."/>
            <person name="Campbell E.L."/>
            <person name="Meeks J.C."/>
            <person name="Flores E."/>
        </authorList>
    </citation>
    <scope>NUCLEOTIDE SEQUENCE [LARGE SCALE GENOMIC DNA]</scope>
    <source>
        <strain evidence="3">ATCC 29133 / PCC 73102</strain>
    </source>
</reference>
<dbReference type="HOGENOM" id="CLU_727003_0_0_3"/>
<evidence type="ECO:0000313" key="2">
    <source>
        <dbReference type="EMBL" id="ACC84432.1"/>
    </source>
</evidence>
<evidence type="ECO:0000313" key="3">
    <source>
        <dbReference type="Proteomes" id="UP000001191"/>
    </source>
</evidence>
<dbReference type="OrthoDB" id="581405at2"/>
<keyword evidence="3" id="KW-1185">Reference proteome</keyword>